<proteinExistence type="predicted"/>
<name>A0A8S1K1R3_9CILI</name>
<keyword evidence="1" id="KW-0472">Membrane</keyword>
<keyword evidence="3" id="KW-1185">Reference proteome</keyword>
<evidence type="ECO:0000256" key="1">
    <source>
        <dbReference type="SAM" id="Phobius"/>
    </source>
</evidence>
<evidence type="ECO:0000313" key="3">
    <source>
        <dbReference type="Proteomes" id="UP000692954"/>
    </source>
</evidence>
<dbReference type="OrthoDB" id="378564at2759"/>
<evidence type="ECO:0000313" key="2">
    <source>
        <dbReference type="EMBL" id="CAD8049470.1"/>
    </source>
</evidence>
<dbReference type="EMBL" id="CAJJDN010000004">
    <property type="protein sequence ID" value="CAD8049470.1"/>
    <property type="molecule type" value="Genomic_DNA"/>
</dbReference>
<reference evidence="2" key="1">
    <citation type="submission" date="2021-01" db="EMBL/GenBank/DDBJ databases">
        <authorList>
            <consortium name="Genoscope - CEA"/>
            <person name="William W."/>
        </authorList>
    </citation>
    <scope>NUCLEOTIDE SEQUENCE</scope>
</reference>
<organism evidence="2 3">
    <name type="scientific">Paramecium sonneborni</name>
    <dbReference type="NCBI Taxonomy" id="65129"/>
    <lineage>
        <taxon>Eukaryota</taxon>
        <taxon>Sar</taxon>
        <taxon>Alveolata</taxon>
        <taxon>Ciliophora</taxon>
        <taxon>Intramacronucleata</taxon>
        <taxon>Oligohymenophorea</taxon>
        <taxon>Peniculida</taxon>
        <taxon>Parameciidae</taxon>
        <taxon>Paramecium</taxon>
    </lineage>
</organism>
<sequence length="105" mass="12029">MNNQVQGNNNQAQQGNQGEKQGGFGFFRIILTIIGMNFMVSFFQQNPNVDTYFNILNSNDLFNLTITNNVTHWTLVELDLFYSKDTIIVKNITMTGEELQLIKAF</sequence>
<comment type="caution">
    <text evidence="2">The sequence shown here is derived from an EMBL/GenBank/DDBJ whole genome shotgun (WGS) entry which is preliminary data.</text>
</comment>
<feature type="transmembrane region" description="Helical" evidence="1">
    <location>
        <begin position="25"/>
        <end position="43"/>
    </location>
</feature>
<accession>A0A8S1K1R3</accession>
<keyword evidence="1" id="KW-0812">Transmembrane</keyword>
<gene>
    <name evidence="2" type="ORF">PSON_ATCC_30995.1.T0040154</name>
</gene>
<dbReference type="Proteomes" id="UP000692954">
    <property type="component" value="Unassembled WGS sequence"/>
</dbReference>
<dbReference type="AlphaFoldDB" id="A0A8S1K1R3"/>
<protein>
    <submittedName>
        <fullName evidence="2">Uncharacterized protein</fullName>
    </submittedName>
</protein>
<keyword evidence="1" id="KW-1133">Transmembrane helix</keyword>